<dbReference type="PROSITE" id="PS50093">
    <property type="entry name" value="PKD"/>
    <property type="match status" value="1"/>
</dbReference>
<dbReference type="InterPro" id="IPR013783">
    <property type="entry name" value="Ig-like_fold"/>
</dbReference>
<name>A0ABU2FLI9_9EURY</name>
<feature type="compositionally biased region" description="Acidic residues" evidence="1">
    <location>
        <begin position="508"/>
        <end position="519"/>
    </location>
</feature>
<dbReference type="EMBL" id="JAMQOS010000001">
    <property type="protein sequence ID" value="MDS0281624.1"/>
    <property type="molecule type" value="Genomic_DNA"/>
</dbReference>
<sequence length="694" mass="72241">MVDAGQLACMRGVTDEFMTGSCRFRAGRWLLVTLSLVAVLLAVTGPATATETQALGENDTEAPTWETATKAAPTQIELTFTDNSTIDRGSIAAGDFTVSAGNISNLSVEPADGGLTVTLLLEDRLNVDTVTVGFASNGAIADAEDNELTSGSKTVTGMDTLVPEFERFALTRVDADTVAVRVAANEPLTELAVAVTGPATDRLTRANFTAVDGSNTTFETRYTVPEYGAYSFVWERAVDRSGNPRVMSRMRQFRYEDSAPEVVVDGPEVTTVETTVNFSAAETVDEDGIDSYRWRIDGATVLSGPSIRVAFAAAGRHDITLEVTDSEGHTAVETRQIRVRKTADSPVTVTPLNATRANATVRGTGLVQQVRAENGSLVRTDTVALDRVSAAFPVNTSVSLRFQATDASPAAFDGQSFGLFHVDHATPADRASVRFSVDRAALNRTGVAPGAVVLYRDADGWTPLPTSVVSRTDDRVAYQATAPGLSQFAVGTEPASATASSGSAEPPGDGETDTEESSDTDVLTTAESDGTESPSQSSDGTASGSQPAPRPDITVTNVTVDETAPSVGETVLVSVTATNRGTANGTYPFSVRLNDSSIATYEIAVPAGTTRTRSYEQNLTAEGELSVAGTAVANVSASSGGSLLPGSITGTVAGLPNPLALWPSGIVGTVLGAFVGLVVVVYGVLKALAIYLGY</sequence>
<evidence type="ECO:0000313" key="4">
    <source>
        <dbReference type="EMBL" id="MDS0281624.1"/>
    </source>
</evidence>
<feature type="compositionally biased region" description="Polar residues" evidence="1">
    <location>
        <begin position="520"/>
        <end position="546"/>
    </location>
</feature>
<evidence type="ECO:0000256" key="2">
    <source>
        <dbReference type="SAM" id="Phobius"/>
    </source>
</evidence>
<accession>A0ABU2FLI9</accession>
<proteinExistence type="predicted"/>
<feature type="region of interest" description="Disordered" evidence="1">
    <location>
        <begin position="487"/>
        <end position="553"/>
    </location>
</feature>
<organism evidence="4 5">
    <name type="scientific">Haloarcula onubensis</name>
    <dbReference type="NCBI Taxonomy" id="2950539"/>
    <lineage>
        <taxon>Archaea</taxon>
        <taxon>Methanobacteriati</taxon>
        <taxon>Methanobacteriota</taxon>
        <taxon>Stenosarchaea group</taxon>
        <taxon>Halobacteria</taxon>
        <taxon>Halobacteriales</taxon>
        <taxon>Haloarculaceae</taxon>
        <taxon>Haloarcula</taxon>
    </lineage>
</organism>
<dbReference type="InterPro" id="IPR035986">
    <property type="entry name" value="PKD_dom_sf"/>
</dbReference>
<keyword evidence="2" id="KW-1133">Transmembrane helix</keyword>
<dbReference type="SMART" id="SM00089">
    <property type="entry name" value="PKD"/>
    <property type="match status" value="1"/>
</dbReference>
<dbReference type="SUPFAM" id="SSF49299">
    <property type="entry name" value="PKD domain"/>
    <property type="match status" value="1"/>
</dbReference>
<dbReference type="InterPro" id="IPR026453">
    <property type="entry name" value="PGF_pre_PGF"/>
</dbReference>
<dbReference type="InterPro" id="IPR022409">
    <property type="entry name" value="PKD/Chitinase_dom"/>
</dbReference>
<evidence type="ECO:0000256" key="1">
    <source>
        <dbReference type="SAM" id="MobiDB-lite"/>
    </source>
</evidence>
<dbReference type="RefSeq" id="WP_310899457.1">
    <property type="nucleotide sequence ID" value="NZ_JAMQOS010000001.1"/>
</dbReference>
<keyword evidence="2" id="KW-0812">Transmembrane</keyword>
<dbReference type="Pfam" id="PF18911">
    <property type="entry name" value="PKD_4"/>
    <property type="match status" value="1"/>
</dbReference>
<feature type="domain" description="PKD" evidence="3">
    <location>
        <begin position="259"/>
        <end position="339"/>
    </location>
</feature>
<keyword evidence="5" id="KW-1185">Reference proteome</keyword>
<feature type="transmembrane region" description="Helical" evidence="2">
    <location>
        <begin position="661"/>
        <end position="685"/>
    </location>
</feature>
<dbReference type="CDD" id="cd00146">
    <property type="entry name" value="PKD"/>
    <property type="match status" value="1"/>
</dbReference>
<dbReference type="Gene3D" id="2.60.40.10">
    <property type="entry name" value="Immunoglobulins"/>
    <property type="match status" value="2"/>
</dbReference>
<dbReference type="Proteomes" id="UP001268864">
    <property type="component" value="Unassembled WGS sequence"/>
</dbReference>
<keyword evidence="2" id="KW-0472">Membrane</keyword>
<protein>
    <submittedName>
        <fullName evidence="4">PKD domain-containing protein</fullName>
    </submittedName>
</protein>
<gene>
    <name evidence="4" type="ORF">NDI86_05770</name>
</gene>
<evidence type="ECO:0000259" key="3">
    <source>
        <dbReference type="PROSITE" id="PS50093"/>
    </source>
</evidence>
<dbReference type="InterPro" id="IPR000601">
    <property type="entry name" value="PKD_dom"/>
</dbReference>
<dbReference type="NCBIfam" id="TIGR04213">
    <property type="entry name" value="PGF_pre_PGF"/>
    <property type="match status" value="1"/>
</dbReference>
<comment type="caution">
    <text evidence="4">The sequence shown here is derived from an EMBL/GenBank/DDBJ whole genome shotgun (WGS) entry which is preliminary data.</text>
</comment>
<evidence type="ECO:0000313" key="5">
    <source>
        <dbReference type="Proteomes" id="UP001268864"/>
    </source>
</evidence>
<reference evidence="4 5" key="1">
    <citation type="submission" date="2022-06" db="EMBL/GenBank/DDBJ databases">
        <title>Halomicroarcula sp. a new haloarchaeum isolate from saline soil.</title>
        <authorList>
            <person name="Strakova D."/>
            <person name="Galisteo C."/>
            <person name="Sanchez-Porro C."/>
            <person name="Ventosa A."/>
        </authorList>
    </citation>
    <scope>NUCLEOTIDE SEQUENCE [LARGE SCALE GENOMIC DNA]</scope>
    <source>
        <strain evidence="4 5">S3CR25-11</strain>
    </source>
</reference>